<sequence>MDNLLSNVTFCNTFDSRRNKIAFLIDTDVLSDIAKNNESKKVFDELLSKEIVLFYSLPSLLELGFGADDRVVEEEFRFCIELQNKVHEADSILNIQNLGSSSGDVYANILLQTSYHKIKGKLINISPGYLNWMGAKQTLIEYMKDRNTKSKNIKRFQIDALINHHAWNATAFIWTNNMKDHLILNYFMMKYSSKTELNVNTDKYIAKKFSPVFNTEILLKVLKGDTINMYDEMKKYTNDEDVIRVLNIAKNL</sequence>
<dbReference type="AlphaFoldDB" id="A0A949X5D5"/>
<evidence type="ECO:0000313" key="2">
    <source>
        <dbReference type="Proteomes" id="UP000694308"/>
    </source>
</evidence>
<dbReference type="RefSeq" id="WP_218322515.1">
    <property type="nucleotide sequence ID" value="NZ_JAEEGC010000124.1"/>
</dbReference>
<dbReference type="Proteomes" id="UP000694308">
    <property type="component" value="Unassembled WGS sequence"/>
</dbReference>
<reference evidence="1" key="1">
    <citation type="submission" date="2020-12" db="EMBL/GenBank/DDBJ databases">
        <title>Clostridium thailandense sp. nov., a novel acetogenic bacterium isolated from peat land soil in Thailand.</title>
        <authorList>
            <person name="Chaikitkaew S."/>
            <person name="Birkeland N.K."/>
        </authorList>
    </citation>
    <scope>NUCLEOTIDE SEQUENCE</scope>
    <source>
        <strain evidence="1">PL3</strain>
    </source>
</reference>
<name>A0A949X5D5_9CLOT</name>
<dbReference type="EMBL" id="JAEEGC010000124">
    <property type="protein sequence ID" value="MBV7275463.1"/>
    <property type="molecule type" value="Genomic_DNA"/>
</dbReference>
<evidence type="ECO:0000313" key="1">
    <source>
        <dbReference type="EMBL" id="MBV7275463.1"/>
    </source>
</evidence>
<proteinExistence type="predicted"/>
<comment type="caution">
    <text evidence="1">The sequence shown here is derived from an EMBL/GenBank/DDBJ whole genome shotgun (WGS) entry which is preliminary data.</text>
</comment>
<gene>
    <name evidence="1" type="ORF">I6U48_21405</name>
</gene>
<accession>A0A949X5D5</accession>
<protein>
    <submittedName>
        <fullName evidence="1">Uncharacterized protein</fullName>
    </submittedName>
</protein>
<organism evidence="1 2">
    <name type="scientific">Clostridium thailandense</name>
    <dbReference type="NCBI Taxonomy" id="2794346"/>
    <lineage>
        <taxon>Bacteria</taxon>
        <taxon>Bacillati</taxon>
        <taxon>Bacillota</taxon>
        <taxon>Clostridia</taxon>
        <taxon>Eubacteriales</taxon>
        <taxon>Clostridiaceae</taxon>
        <taxon>Clostridium</taxon>
    </lineage>
</organism>
<keyword evidence="2" id="KW-1185">Reference proteome</keyword>